<keyword evidence="2" id="KW-1185">Reference proteome</keyword>
<protein>
    <submittedName>
        <fullName evidence="1">Uncharacterized protein</fullName>
    </submittedName>
</protein>
<name>A0ABV1XVR0_9ACTN</name>
<sequence length="71" mass="7804">MCLPARREMMGSLHQFTPSVERLGIAAFRTGQEALHCIAWMGRATVCDARPVFPTLVRLSAAGSANAFNRR</sequence>
<evidence type="ECO:0000313" key="2">
    <source>
        <dbReference type="Proteomes" id="UP001486207"/>
    </source>
</evidence>
<evidence type="ECO:0000313" key="1">
    <source>
        <dbReference type="EMBL" id="MER7375570.1"/>
    </source>
</evidence>
<accession>A0ABV1XVR0</accession>
<dbReference type="Proteomes" id="UP001486207">
    <property type="component" value="Unassembled WGS sequence"/>
</dbReference>
<organism evidence="1 2">
    <name type="scientific">Streptomyces lanatus</name>
    <dbReference type="NCBI Taxonomy" id="66900"/>
    <lineage>
        <taxon>Bacteria</taxon>
        <taxon>Bacillati</taxon>
        <taxon>Actinomycetota</taxon>
        <taxon>Actinomycetes</taxon>
        <taxon>Kitasatosporales</taxon>
        <taxon>Streptomycetaceae</taxon>
        <taxon>Streptomyces</taxon>
    </lineage>
</organism>
<dbReference type="EMBL" id="JBEPFB010000011">
    <property type="protein sequence ID" value="MER7375570.1"/>
    <property type="molecule type" value="Genomic_DNA"/>
</dbReference>
<comment type="caution">
    <text evidence="1">The sequence shown here is derived from an EMBL/GenBank/DDBJ whole genome shotgun (WGS) entry which is preliminary data.</text>
</comment>
<gene>
    <name evidence="1" type="ORF">ABT384_23320</name>
</gene>
<reference evidence="1 2" key="1">
    <citation type="submission" date="2024-06" db="EMBL/GenBank/DDBJ databases">
        <title>The Natural Products Discovery Center: Release of the First 8490 Sequenced Strains for Exploring Actinobacteria Biosynthetic Diversity.</title>
        <authorList>
            <person name="Kalkreuter E."/>
            <person name="Kautsar S.A."/>
            <person name="Yang D."/>
            <person name="Bader C.D."/>
            <person name="Teijaro C.N."/>
            <person name="Fluegel L."/>
            <person name="Davis C.M."/>
            <person name="Simpson J.R."/>
            <person name="Lauterbach L."/>
            <person name="Steele A.D."/>
            <person name="Gui C."/>
            <person name="Meng S."/>
            <person name="Li G."/>
            <person name="Viehrig K."/>
            <person name="Ye F."/>
            <person name="Su P."/>
            <person name="Kiefer A.F."/>
            <person name="Nichols A."/>
            <person name="Cepeda A.J."/>
            <person name="Yan W."/>
            <person name="Fan B."/>
            <person name="Jiang Y."/>
            <person name="Adhikari A."/>
            <person name="Zheng C.-J."/>
            <person name="Schuster L."/>
            <person name="Cowan T.M."/>
            <person name="Smanski M.J."/>
            <person name="Chevrette M.G."/>
            <person name="De Carvalho L.P.S."/>
            <person name="Shen B."/>
        </authorList>
    </citation>
    <scope>NUCLEOTIDE SEQUENCE [LARGE SCALE GENOMIC DNA]</scope>
    <source>
        <strain evidence="1 2">NPDC000155</strain>
    </source>
</reference>
<dbReference type="RefSeq" id="WP_350895738.1">
    <property type="nucleotide sequence ID" value="NZ_BNBM01000001.1"/>
</dbReference>
<proteinExistence type="predicted"/>